<proteinExistence type="predicted"/>
<dbReference type="EMBL" id="QJTD01000003">
    <property type="protein sequence ID" value="PYE81131.1"/>
    <property type="molecule type" value="Genomic_DNA"/>
</dbReference>
<evidence type="ECO:0000256" key="1">
    <source>
        <dbReference type="SAM" id="SignalP"/>
    </source>
</evidence>
<dbReference type="OrthoDB" id="1198805at2"/>
<evidence type="ECO:0000313" key="2">
    <source>
        <dbReference type="EMBL" id="PYE81131.1"/>
    </source>
</evidence>
<gene>
    <name evidence="2" type="ORF">DFQ11_103212</name>
</gene>
<dbReference type="AlphaFoldDB" id="A0A2V4XSS0"/>
<evidence type="ECO:0000313" key="3">
    <source>
        <dbReference type="Proteomes" id="UP000248054"/>
    </source>
</evidence>
<reference evidence="2 3" key="1">
    <citation type="submission" date="2018-06" db="EMBL/GenBank/DDBJ databases">
        <title>Genomic Encyclopedia of Type Strains, Phase III (KMG-III): the genomes of soil and plant-associated and newly described type strains.</title>
        <authorList>
            <person name="Whitman W."/>
        </authorList>
    </citation>
    <scope>NUCLEOTIDE SEQUENCE [LARGE SCALE GENOMIC DNA]</scope>
    <source>
        <strain evidence="2 3">CECT 7945</strain>
    </source>
</reference>
<dbReference type="Gene3D" id="1.25.40.10">
    <property type="entry name" value="Tetratricopeptide repeat domain"/>
    <property type="match status" value="1"/>
</dbReference>
<evidence type="ECO:0008006" key="4">
    <source>
        <dbReference type="Google" id="ProtNLM"/>
    </source>
</evidence>
<name>A0A2V4XSS0_9FLAO</name>
<keyword evidence="1" id="KW-0732">Signal</keyword>
<dbReference type="InterPro" id="IPR011990">
    <property type="entry name" value="TPR-like_helical_dom_sf"/>
</dbReference>
<feature type="signal peptide" evidence="1">
    <location>
        <begin position="1"/>
        <end position="22"/>
    </location>
</feature>
<dbReference type="RefSeq" id="WP_110475743.1">
    <property type="nucleotide sequence ID" value="NZ_BMWQ01000003.1"/>
</dbReference>
<keyword evidence="3" id="KW-1185">Reference proteome</keyword>
<dbReference type="SUPFAM" id="SSF48452">
    <property type="entry name" value="TPR-like"/>
    <property type="match status" value="1"/>
</dbReference>
<dbReference type="Proteomes" id="UP000248054">
    <property type="component" value="Unassembled WGS sequence"/>
</dbReference>
<feature type="chain" id="PRO_5016071869" description="Tetratricopeptide repeat protein" evidence="1">
    <location>
        <begin position="23"/>
        <end position="397"/>
    </location>
</feature>
<organism evidence="2 3">
    <name type="scientific">Winogradskyella epiphytica</name>
    <dbReference type="NCBI Taxonomy" id="262005"/>
    <lineage>
        <taxon>Bacteria</taxon>
        <taxon>Pseudomonadati</taxon>
        <taxon>Bacteroidota</taxon>
        <taxon>Flavobacteriia</taxon>
        <taxon>Flavobacteriales</taxon>
        <taxon>Flavobacteriaceae</taxon>
        <taxon>Winogradskyella</taxon>
    </lineage>
</organism>
<accession>A0A2V4XSS0</accession>
<protein>
    <recommendedName>
        <fullName evidence="4">Tetratricopeptide repeat protein</fullName>
    </recommendedName>
</protein>
<comment type="caution">
    <text evidence="2">The sequence shown here is derived from an EMBL/GenBank/DDBJ whole genome shotgun (WGS) entry which is preliminary data.</text>
</comment>
<sequence length="397" mass="46328">MKLKSTISLVLFIVFFSLTSHSQAPLIDCDCERLEETEENDAKVIELAEYIQSSFYELESRGFDEKFDIDAFKCHIAEYQEIDLNDDFTKGFMQGVSNTGSTLSKSIINTIETGAYYNLVNYKYNVEEMTYYFTFRLYSEATGVNYHDYKVCTDGETLKFSDIYIYLTAEHFSSTLRRIFLLAQPKDENSRTIDNSVFNMLEARKFATQGKFEEAYNRLSEIKGPMAKEKFTLLTKASYASSFNDELYEEALKEFSELYPNDPTLYLKQVDYNILKGDFKTARQNVDKLIYETNDDFLNLLKGNIYVLEGDYINAEKHYKYMTSNYIDLIEGYIGYMVSLNFQNRFEEVLEVVKHLIAQEYDKDALLEFIEEKEPDGSNALEGFVNSEVYKNWKRNS</sequence>